<evidence type="ECO:0000313" key="1">
    <source>
        <dbReference type="EMBL" id="SEW32827.1"/>
    </source>
</evidence>
<evidence type="ECO:0000313" key="2">
    <source>
        <dbReference type="Proteomes" id="UP000199437"/>
    </source>
</evidence>
<reference evidence="2" key="1">
    <citation type="submission" date="2016-10" db="EMBL/GenBank/DDBJ databases">
        <authorList>
            <person name="Varghese N."/>
            <person name="Submissions S."/>
        </authorList>
    </citation>
    <scope>NUCLEOTIDE SEQUENCE [LARGE SCALE GENOMIC DNA]</scope>
    <source>
        <strain evidence="2">CGMCC 1.12402</strain>
    </source>
</reference>
<dbReference type="STRING" id="1267423.SAMN05216290_2919"/>
<keyword evidence="2" id="KW-1185">Reference proteome</keyword>
<dbReference type="GeneID" id="99987604"/>
<dbReference type="AlphaFoldDB" id="A0A1I0QY92"/>
<gene>
    <name evidence="1" type="ORF">SAMN05216290_2919</name>
</gene>
<accession>A0A1I0QY92</accession>
<dbReference type="EMBL" id="FOIR01000002">
    <property type="protein sequence ID" value="SEW32827.1"/>
    <property type="molecule type" value="Genomic_DNA"/>
</dbReference>
<name>A0A1I0QY92_9BACT</name>
<dbReference type="OrthoDB" id="652507at2"/>
<protein>
    <submittedName>
        <fullName evidence="1">Uncharacterized protein</fullName>
    </submittedName>
</protein>
<dbReference type="RefSeq" id="WP_139177587.1">
    <property type="nucleotide sequence ID" value="NZ_FOIR01000002.1"/>
</dbReference>
<dbReference type="PROSITE" id="PS51257">
    <property type="entry name" value="PROKAR_LIPOPROTEIN"/>
    <property type="match status" value="1"/>
</dbReference>
<sequence>MKNLKLGLILMAILTLLSLVSCSDLYVVPEQEYRIAAGAHESKLVGGWPTDKMRTLKQSELTFTARFDGSARYDLGNKNQDDINKLMGFSEANKTHHDYSIRFGWRYNQERDMVEIFGYQYLAGKRKFVSITNVPIGETVTYSIAMFENEFLMSVGSEARITMERGVEDKLGVYYLLYPYFGGNEAAPHDISIYIKEMFSNAE</sequence>
<organism evidence="1 2">
    <name type="scientific">Roseivirga pacifica</name>
    <dbReference type="NCBI Taxonomy" id="1267423"/>
    <lineage>
        <taxon>Bacteria</taxon>
        <taxon>Pseudomonadati</taxon>
        <taxon>Bacteroidota</taxon>
        <taxon>Cytophagia</taxon>
        <taxon>Cytophagales</taxon>
        <taxon>Roseivirgaceae</taxon>
        <taxon>Roseivirga</taxon>
    </lineage>
</organism>
<dbReference type="Proteomes" id="UP000199437">
    <property type="component" value="Unassembled WGS sequence"/>
</dbReference>
<proteinExistence type="predicted"/>